<evidence type="ECO:0000256" key="1">
    <source>
        <dbReference type="ARBA" id="ARBA00000971"/>
    </source>
</evidence>
<dbReference type="Gene3D" id="3.10.50.40">
    <property type="match status" value="1"/>
</dbReference>
<evidence type="ECO:0000256" key="4">
    <source>
        <dbReference type="ARBA" id="ARBA00023235"/>
    </source>
</evidence>
<dbReference type="RefSeq" id="WP_069123361.1">
    <property type="nucleotide sequence ID" value="NZ_MARB01000007.1"/>
</dbReference>
<dbReference type="PROSITE" id="PS50059">
    <property type="entry name" value="FKBP_PPIASE"/>
    <property type="match status" value="1"/>
</dbReference>
<gene>
    <name evidence="8" type="primary">fkpB</name>
    <name evidence="8" type="ORF">CODIS_15750</name>
</gene>
<keyword evidence="4 5" id="KW-0413">Isomerase</keyword>
<comment type="similarity">
    <text evidence="2 6">Belongs to the FKBP-type PPIase family.</text>
</comment>
<sequence length="161" mass="18086">MTEFKPKIAPLCRVKMHFSLTLPDETEIVSTYGEEPLEFSLGDNTMEQMLEFALLGLHVGDEQELLVKGDDVYGPRDSTLIHWLDRSEFQADQTFNPGEIIAFTTPEGEEIAGTVLQIDDERVQVDFNHPLCGKQFSYKVTILEVEPAPFPGPEENDPGTN</sequence>
<dbReference type="InterPro" id="IPR048261">
    <property type="entry name" value="SlpA/SlyD-like_ins_sf"/>
</dbReference>
<protein>
    <recommendedName>
        <fullName evidence="6">Peptidyl-prolyl cis-trans isomerase</fullName>
        <ecNumber evidence="6">5.2.1.8</ecNumber>
    </recommendedName>
</protein>
<keyword evidence="9" id="KW-1185">Reference proteome</keyword>
<evidence type="ECO:0000313" key="8">
    <source>
        <dbReference type="EMBL" id="ODJ88162.1"/>
    </source>
</evidence>
<dbReference type="EMBL" id="MARB01000007">
    <property type="protein sequence ID" value="ODJ88162.1"/>
    <property type="molecule type" value="Genomic_DNA"/>
</dbReference>
<organism evidence="8 9">
    <name type="scientific">Candidatus Thiodiazotropha endolucinida</name>
    <dbReference type="NCBI Taxonomy" id="1655433"/>
    <lineage>
        <taxon>Bacteria</taxon>
        <taxon>Pseudomonadati</taxon>
        <taxon>Pseudomonadota</taxon>
        <taxon>Gammaproteobacteria</taxon>
        <taxon>Chromatiales</taxon>
        <taxon>Sedimenticolaceae</taxon>
        <taxon>Candidatus Thiodiazotropha</taxon>
    </lineage>
</organism>
<dbReference type="GO" id="GO:0003755">
    <property type="term" value="F:peptidyl-prolyl cis-trans isomerase activity"/>
    <property type="evidence" value="ECO:0007669"/>
    <property type="project" value="UniProtKB-UniRule"/>
</dbReference>
<dbReference type="SUPFAM" id="SSF54534">
    <property type="entry name" value="FKBP-like"/>
    <property type="match status" value="1"/>
</dbReference>
<comment type="catalytic activity">
    <reaction evidence="1 5 6">
        <text>[protein]-peptidylproline (omega=180) = [protein]-peptidylproline (omega=0)</text>
        <dbReference type="Rhea" id="RHEA:16237"/>
        <dbReference type="Rhea" id="RHEA-COMP:10747"/>
        <dbReference type="Rhea" id="RHEA-COMP:10748"/>
        <dbReference type="ChEBI" id="CHEBI:83833"/>
        <dbReference type="ChEBI" id="CHEBI:83834"/>
        <dbReference type="EC" id="5.2.1.8"/>
    </reaction>
</comment>
<dbReference type="PANTHER" id="PTHR47861">
    <property type="entry name" value="FKBP-TYPE PEPTIDYL-PROLYL CIS-TRANS ISOMERASE SLYD"/>
    <property type="match status" value="1"/>
</dbReference>
<dbReference type="InterPro" id="IPR046357">
    <property type="entry name" value="PPIase_dom_sf"/>
</dbReference>
<dbReference type="InterPro" id="IPR001179">
    <property type="entry name" value="PPIase_FKBP_dom"/>
</dbReference>
<proteinExistence type="inferred from homology"/>
<dbReference type="EC" id="5.2.1.8" evidence="6"/>
<dbReference type="Proteomes" id="UP000094769">
    <property type="component" value="Unassembled WGS sequence"/>
</dbReference>
<keyword evidence="3 5" id="KW-0697">Rotamase</keyword>
<evidence type="ECO:0000256" key="6">
    <source>
        <dbReference type="RuleBase" id="RU003915"/>
    </source>
</evidence>
<dbReference type="Gene3D" id="2.40.10.330">
    <property type="match status" value="1"/>
</dbReference>
<evidence type="ECO:0000313" key="9">
    <source>
        <dbReference type="Proteomes" id="UP000094769"/>
    </source>
</evidence>
<evidence type="ECO:0000256" key="2">
    <source>
        <dbReference type="ARBA" id="ARBA00006577"/>
    </source>
</evidence>
<dbReference type="Pfam" id="PF00254">
    <property type="entry name" value="FKBP_C"/>
    <property type="match status" value="1"/>
</dbReference>
<feature type="domain" description="PPIase FKBP-type" evidence="7">
    <location>
        <begin position="11"/>
        <end position="76"/>
    </location>
</feature>
<name>A0A7Z0VM12_9GAMM</name>
<evidence type="ECO:0000256" key="5">
    <source>
        <dbReference type="PROSITE-ProRule" id="PRU00277"/>
    </source>
</evidence>
<accession>A0A7Z0VM12</accession>
<evidence type="ECO:0000259" key="7">
    <source>
        <dbReference type="PROSITE" id="PS50059"/>
    </source>
</evidence>
<dbReference type="OrthoDB" id="9808891at2"/>
<dbReference type="AlphaFoldDB" id="A0A7Z0VM12"/>
<evidence type="ECO:0000256" key="3">
    <source>
        <dbReference type="ARBA" id="ARBA00023110"/>
    </source>
</evidence>
<comment type="caution">
    <text evidence="8">The sequence shown here is derived from an EMBL/GenBank/DDBJ whole genome shotgun (WGS) entry which is preliminary data.</text>
</comment>
<reference evidence="8 9" key="1">
    <citation type="submission" date="2016-06" db="EMBL/GenBank/DDBJ databases">
        <title>Genome sequence of endosymbiont of Candidatus Endolucinida thiodiazotropha.</title>
        <authorList>
            <person name="Poehlein A."/>
            <person name="Koenig S."/>
            <person name="Heiden S.E."/>
            <person name="Thuermer A."/>
            <person name="Voget S."/>
            <person name="Daniel R."/>
            <person name="Markert S."/>
            <person name="Gros O."/>
            <person name="Schweder T."/>
        </authorList>
    </citation>
    <scope>NUCLEOTIDE SEQUENCE [LARGE SCALE GENOMIC DNA]</scope>
    <source>
        <strain evidence="8 9">COS</strain>
    </source>
</reference>
<dbReference type="PANTHER" id="PTHR47861:SF4">
    <property type="entry name" value="FKBP-TYPE 16 KDA PEPTIDYL-PROLYL CIS-TRANS ISOMERASE"/>
    <property type="match status" value="1"/>
</dbReference>